<dbReference type="EMBL" id="FQZI01000008">
    <property type="protein sequence ID" value="SHJ20364.1"/>
    <property type="molecule type" value="Genomic_DNA"/>
</dbReference>
<protein>
    <submittedName>
        <fullName evidence="1">Uncharacterized protein</fullName>
    </submittedName>
</protein>
<gene>
    <name evidence="1" type="ORF">SAMN05444363_2990</name>
</gene>
<evidence type="ECO:0000313" key="1">
    <source>
        <dbReference type="EMBL" id="SHJ20364.1"/>
    </source>
</evidence>
<dbReference type="STRING" id="415425.SAMN05444363_2990"/>
<dbReference type="Proteomes" id="UP000184488">
    <property type="component" value="Unassembled WGS sequence"/>
</dbReference>
<name>A0A1M6HE02_9FLAO</name>
<dbReference type="AlphaFoldDB" id="A0A1M6HE02"/>
<sequence>MPAKKKFNYEAYLEKPPSQKILLNINHLEKGDYELNIIYKNKIIKKTKFKK</sequence>
<reference evidence="2" key="1">
    <citation type="submission" date="2016-11" db="EMBL/GenBank/DDBJ databases">
        <authorList>
            <person name="Varghese N."/>
            <person name="Submissions S."/>
        </authorList>
    </citation>
    <scope>NUCLEOTIDE SEQUENCE [LARGE SCALE GENOMIC DNA]</scope>
    <source>
        <strain evidence="2">DSM 18829</strain>
    </source>
</reference>
<evidence type="ECO:0000313" key="2">
    <source>
        <dbReference type="Proteomes" id="UP000184488"/>
    </source>
</evidence>
<keyword evidence="2" id="KW-1185">Reference proteome</keyword>
<accession>A0A1M6HE02</accession>
<proteinExistence type="predicted"/>
<organism evidence="1 2">
    <name type="scientific">Flavobacterium terrae</name>
    <dbReference type="NCBI Taxonomy" id="415425"/>
    <lineage>
        <taxon>Bacteria</taxon>
        <taxon>Pseudomonadati</taxon>
        <taxon>Bacteroidota</taxon>
        <taxon>Flavobacteriia</taxon>
        <taxon>Flavobacteriales</taxon>
        <taxon>Flavobacteriaceae</taxon>
        <taxon>Flavobacterium</taxon>
    </lineage>
</organism>